<dbReference type="KEGG" id="hcu:MUN79_28200"/>
<reference evidence="1" key="1">
    <citation type="submission" date="2022-04" db="EMBL/GenBank/DDBJ databases">
        <title>Hymenobacter sp. isolated from the air.</title>
        <authorList>
            <person name="Won M."/>
            <person name="Lee C.-M."/>
            <person name="Woen H.-Y."/>
            <person name="Kwon S.-W."/>
        </authorList>
    </citation>
    <scope>NUCLEOTIDE SEQUENCE</scope>
    <source>
        <strain evidence="1">5116S-3</strain>
    </source>
</reference>
<dbReference type="EMBL" id="CP095046">
    <property type="protein sequence ID" value="UOQ72376.1"/>
    <property type="molecule type" value="Genomic_DNA"/>
</dbReference>
<sequence>MVRAYCGRFATDLRLVRAYYAQLDTKPALVRAYQSRFDLFQGILTCVGAQRELELR</sequence>
<evidence type="ECO:0000313" key="1">
    <source>
        <dbReference type="EMBL" id="UOQ72376.1"/>
    </source>
</evidence>
<protein>
    <submittedName>
        <fullName evidence="1">Uncharacterized protein</fullName>
    </submittedName>
</protein>
<dbReference type="RefSeq" id="WP_244675763.1">
    <property type="nucleotide sequence ID" value="NZ_CP095046.1"/>
</dbReference>
<dbReference type="AlphaFoldDB" id="A0A8T9Q3R8"/>
<proteinExistence type="predicted"/>
<organism evidence="1 2">
    <name type="scientific">Hymenobacter cellulosilyticus</name>
    <dbReference type="NCBI Taxonomy" id="2932248"/>
    <lineage>
        <taxon>Bacteria</taxon>
        <taxon>Pseudomonadati</taxon>
        <taxon>Bacteroidota</taxon>
        <taxon>Cytophagia</taxon>
        <taxon>Cytophagales</taxon>
        <taxon>Hymenobacteraceae</taxon>
        <taxon>Hymenobacter</taxon>
    </lineage>
</organism>
<keyword evidence="2" id="KW-1185">Reference proteome</keyword>
<accession>A0A8T9Q3R8</accession>
<dbReference type="Proteomes" id="UP000831796">
    <property type="component" value="Chromosome"/>
</dbReference>
<name>A0A8T9Q3R8_9BACT</name>
<evidence type="ECO:0000313" key="2">
    <source>
        <dbReference type="Proteomes" id="UP000831796"/>
    </source>
</evidence>
<gene>
    <name evidence="1" type="ORF">MUN79_28200</name>
</gene>